<protein>
    <submittedName>
        <fullName evidence="1">Uncharacterized protein</fullName>
    </submittedName>
</protein>
<reference evidence="1 2" key="1">
    <citation type="journal article" date="2021" name="Elife">
        <title>Chloroplast acquisition without the gene transfer in kleptoplastic sea slugs, Plakobranchus ocellatus.</title>
        <authorList>
            <person name="Maeda T."/>
            <person name="Takahashi S."/>
            <person name="Yoshida T."/>
            <person name="Shimamura S."/>
            <person name="Takaki Y."/>
            <person name="Nagai Y."/>
            <person name="Toyoda A."/>
            <person name="Suzuki Y."/>
            <person name="Arimoto A."/>
            <person name="Ishii H."/>
            <person name="Satoh N."/>
            <person name="Nishiyama T."/>
            <person name="Hasebe M."/>
            <person name="Maruyama T."/>
            <person name="Minagawa J."/>
            <person name="Obokata J."/>
            <person name="Shigenobu S."/>
        </authorList>
    </citation>
    <scope>NUCLEOTIDE SEQUENCE [LARGE SCALE GENOMIC DNA]</scope>
</reference>
<evidence type="ECO:0000313" key="2">
    <source>
        <dbReference type="Proteomes" id="UP000735302"/>
    </source>
</evidence>
<accession>A0AAV4CKA1</accession>
<dbReference type="AlphaFoldDB" id="A0AAV4CKA1"/>
<gene>
    <name evidence="1" type="ORF">PoB_005783900</name>
</gene>
<proteinExistence type="predicted"/>
<keyword evidence="2" id="KW-1185">Reference proteome</keyword>
<evidence type="ECO:0000313" key="1">
    <source>
        <dbReference type="EMBL" id="GFO31334.1"/>
    </source>
</evidence>
<organism evidence="1 2">
    <name type="scientific">Plakobranchus ocellatus</name>
    <dbReference type="NCBI Taxonomy" id="259542"/>
    <lineage>
        <taxon>Eukaryota</taxon>
        <taxon>Metazoa</taxon>
        <taxon>Spiralia</taxon>
        <taxon>Lophotrochozoa</taxon>
        <taxon>Mollusca</taxon>
        <taxon>Gastropoda</taxon>
        <taxon>Heterobranchia</taxon>
        <taxon>Euthyneura</taxon>
        <taxon>Panpulmonata</taxon>
        <taxon>Sacoglossa</taxon>
        <taxon>Placobranchoidea</taxon>
        <taxon>Plakobranchidae</taxon>
        <taxon>Plakobranchus</taxon>
    </lineage>
</organism>
<name>A0AAV4CKA1_9GAST</name>
<dbReference type="Proteomes" id="UP000735302">
    <property type="component" value="Unassembled WGS sequence"/>
</dbReference>
<dbReference type="EMBL" id="BLXT01006392">
    <property type="protein sequence ID" value="GFO31334.1"/>
    <property type="molecule type" value="Genomic_DNA"/>
</dbReference>
<sequence length="129" mass="14163">MHDFAKQFDLTVILQGTFHGQQMAAFLFWGARVILIRHAVPSFSLQIPYRALDGETPGSCALLSTSSPLHARELRNKRVKANQIKGLEGQPESVALSCCDSEGVQVQVWAVTAPGLRRVDLPGIRNPLN</sequence>
<comment type="caution">
    <text evidence="1">The sequence shown here is derived from an EMBL/GenBank/DDBJ whole genome shotgun (WGS) entry which is preliminary data.</text>
</comment>